<evidence type="ECO:0000259" key="4">
    <source>
        <dbReference type="PROSITE" id="PS51194"/>
    </source>
</evidence>
<keyword evidence="6" id="KW-1185">Reference proteome</keyword>
<dbReference type="SMART" id="SM00487">
    <property type="entry name" value="DEXDc"/>
    <property type="match status" value="1"/>
</dbReference>
<accession>A0A074M877</accession>
<evidence type="ECO:0000256" key="2">
    <source>
        <dbReference type="ARBA" id="ARBA00022840"/>
    </source>
</evidence>
<dbReference type="InterPro" id="IPR027417">
    <property type="entry name" value="P-loop_NTPase"/>
</dbReference>
<dbReference type="Pfam" id="PF00270">
    <property type="entry name" value="DEAD"/>
    <property type="match status" value="1"/>
</dbReference>
<evidence type="ECO:0000256" key="1">
    <source>
        <dbReference type="ARBA" id="ARBA00022741"/>
    </source>
</evidence>
<dbReference type="PANTHER" id="PTHR47957">
    <property type="entry name" value="ATP-DEPENDENT HELICASE HRQ1"/>
    <property type="match status" value="1"/>
</dbReference>
<reference evidence="5 6" key="1">
    <citation type="journal article" date="2013" name="Int. J. Syst. Evol. Microbiol.">
        <title>Tumebacillus flagellatus sp. nov., an alpha-amylase/pullulanase-producing bacterium isolated from cassava wastewater.</title>
        <authorList>
            <person name="Wang Q."/>
            <person name="Xie N."/>
            <person name="Qin Y."/>
            <person name="Shen N."/>
            <person name="Zhu J."/>
            <person name="Mi H."/>
            <person name="Huang R."/>
        </authorList>
    </citation>
    <scope>NUCLEOTIDE SEQUENCE [LARGE SCALE GENOMIC DNA]</scope>
    <source>
        <strain evidence="5 6">GST4</strain>
    </source>
</reference>
<evidence type="ECO:0000259" key="3">
    <source>
        <dbReference type="PROSITE" id="PS51192"/>
    </source>
</evidence>
<dbReference type="GO" id="GO:0005524">
    <property type="term" value="F:ATP binding"/>
    <property type="evidence" value="ECO:0007669"/>
    <property type="project" value="UniProtKB-KW"/>
</dbReference>
<dbReference type="InterPro" id="IPR018973">
    <property type="entry name" value="MZB"/>
</dbReference>
<dbReference type="GO" id="GO:0006289">
    <property type="term" value="P:nucleotide-excision repair"/>
    <property type="evidence" value="ECO:0007669"/>
    <property type="project" value="TreeGrafter"/>
</dbReference>
<dbReference type="InterPro" id="IPR014001">
    <property type="entry name" value="Helicase_ATP-bd"/>
</dbReference>
<dbReference type="CDD" id="cd18797">
    <property type="entry name" value="SF2_C_Hrq"/>
    <property type="match status" value="1"/>
</dbReference>
<dbReference type="GO" id="GO:0003676">
    <property type="term" value="F:nucleic acid binding"/>
    <property type="evidence" value="ECO:0007669"/>
    <property type="project" value="InterPro"/>
</dbReference>
<dbReference type="GO" id="GO:0043138">
    <property type="term" value="F:3'-5' DNA helicase activity"/>
    <property type="evidence" value="ECO:0007669"/>
    <property type="project" value="TreeGrafter"/>
</dbReference>
<name>A0A074M877_9BACL</name>
<keyword evidence="5" id="KW-0378">Hydrolase</keyword>
<feature type="domain" description="Helicase C-terminal" evidence="4">
    <location>
        <begin position="284"/>
        <end position="435"/>
    </location>
</feature>
<dbReference type="CDD" id="cd17923">
    <property type="entry name" value="DEXHc_Hrq1-like"/>
    <property type="match status" value="1"/>
</dbReference>
<dbReference type="Pfam" id="PF22982">
    <property type="entry name" value="WHD_HRQ1"/>
    <property type="match status" value="1"/>
</dbReference>
<dbReference type="Gene3D" id="3.40.50.300">
    <property type="entry name" value="P-loop containing nucleotide triphosphate hydrolases"/>
    <property type="match status" value="2"/>
</dbReference>
<feature type="domain" description="Helicase ATP-binding" evidence="3">
    <location>
        <begin position="68"/>
        <end position="248"/>
    </location>
</feature>
<dbReference type="RefSeq" id="WP_038091019.1">
    <property type="nucleotide sequence ID" value="NZ_JMIR01000026.1"/>
</dbReference>
<keyword evidence="5" id="KW-0347">Helicase</keyword>
<dbReference type="EMBL" id="JMIR01000026">
    <property type="protein sequence ID" value="KEO82172.1"/>
    <property type="molecule type" value="Genomic_DNA"/>
</dbReference>
<dbReference type="eggNOG" id="COG1205">
    <property type="taxonomic scope" value="Bacteria"/>
</dbReference>
<keyword evidence="1" id="KW-0547">Nucleotide-binding</keyword>
<dbReference type="STRING" id="1157490.EL26_16680"/>
<dbReference type="OrthoDB" id="143059at2"/>
<keyword evidence="2" id="KW-0067">ATP-binding</keyword>
<dbReference type="Pfam" id="PF09369">
    <property type="entry name" value="MZB"/>
    <property type="match status" value="1"/>
</dbReference>
<dbReference type="Pfam" id="PF00271">
    <property type="entry name" value="Helicase_C"/>
    <property type="match status" value="1"/>
</dbReference>
<dbReference type="PANTHER" id="PTHR47957:SF3">
    <property type="entry name" value="ATP-DEPENDENT HELICASE HRQ1"/>
    <property type="match status" value="1"/>
</dbReference>
<dbReference type="InterPro" id="IPR001650">
    <property type="entry name" value="Helicase_C-like"/>
</dbReference>
<protein>
    <submittedName>
        <fullName evidence="5">ATP-dependent helicase</fullName>
    </submittedName>
</protein>
<dbReference type="SUPFAM" id="SSF52540">
    <property type="entry name" value="P-loop containing nucleoside triphosphate hydrolases"/>
    <property type="match status" value="2"/>
</dbReference>
<dbReference type="GO" id="GO:0036297">
    <property type="term" value="P:interstrand cross-link repair"/>
    <property type="evidence" value="ECO:0007669"/>
    <property type="project" value="TreeGrafter"/>
</dbReference>
<proteinExistence type="predicted"/>
<dbReference type="InterPro" id="IPR011545">
    <property type="entry name" value="DEAD/DEAH_box_helicase_dom"/>
</dbReference>
<evidence type="ECO:0000313" key="5">
    <source>
        <dbReference type="EMBL" id="KEO82172.1"/>
    </source>
</evidence>
<dbReference type="SMART" id="SM00490">
    <property type="entry name" value="HELICc"/>
    <property type="match status" value="1"/>
</dbReference>
<evidence type="ECO:0000313" key="6">
    <source>
        <dbReference type="Proteomes" id="UP000027931"/>
    </source>
</evidence>
<dbReference type="PROSITE" id="PS51194">
    <property type="entry name" value="HELICASE_CTER"/>
    <property type="match status" value="1"/>
</dbReference>
<sequence>MKRTMNLDLLLDEWKRTDSFMRNVTHWRVYPSQEAVYADFPSGMDERLQDSLKKKGIRQLYSHQAQAFETVQQGRNAVVVTPTASGKTLCYNLPVLNRLLHDPSARALYLFPTKALSQDQMKELHEMVEHLEQDIKTFTYDGDTPVTARQAIRQAGHIVVTNPDMLHSGILPHHTKWVKLFENLQYVVIDEIHMYRGVFGSHVANVIRRLKRICKFYGSNPQFICCSATIANPRELAVELFDEDFDLIDQSGAPRGEKHFIFYNPPVVNQQLGIRRSSLLEARRIATSLLANDIQTIVFTKARTQVEVMLTYLKESTAGVVPQKSVRGYRGGYLPGERREIERGLRNGDVRGVVSTNALELGIDIGSLEACVITGYPGTIASVWQQAGRAGRRHGQAVTILVASSAPLDQYIIQHPEYFFEGSPEHAWVHPENLIILVDHIKCAAYELPFEKGEEFGVATTEEVLDFLVEERVLNKASDERYYWMNDSLPSHNISLRSAAQENVLIIDMTEQNRVIGETDRFSALTTLHEKAIYIHEGIQFQVEKLDLEYGKAFVRKVDSDYYTDAELAVQLTVLDEFKHVEEPNVQHGFGEVSVNALPTIYKKIKFDTHENLGWGKIHLPEAELHTMSYWVSYDESFTKDMSKEDIESGLVGTANLLKGVAPIYLMCAPGDLHVQPQVRAVHTQAPTVFLYDSYPGGIGLADKLYGVRTQLFASALAMLDGCPCEAGCPSCVGPVEIVGENGKAVTKRFLEAVNHS</sequence>
<dbReference type="Proteomes" id="UP000027931">
    <property type="component" value="Unassembled WGS sequence"/>
</dbReference>
<dbReference type="AlphaFoldDB" id="A0A074M877"/>
<gene>
    <name evidence="5" type="ORF">EL26_16680</name>
</gene>
<dbReference type="InterPro" id="IPR055227">
    <property type="entry name" value="HRQ1_WHD"/>
</dbReference>
<dbReference type="PROSITE" id="PS51192">
    <property type="entry name" value="HELICASE_ATP_BIND_1"/>
    <property type="match status" value="1"/>
</dbReference>
<organism evidence="5 6">
    <name type="scientific">Tumebacillus flagellatus</name>
    <dbReference type="NCBI Taxonomy" id="1157490"/>
    <lineage>
        <taxon>Bacteria</taxon>
        <taxon>Bacillati</taxon>
        <taxon>Bacillota</taxon>
        <taxon>Bacilli</taxon>
        <taxon>Bacillales</taxon>
        <taxon>Alicyclobacillaceae</taxon>
        <taxon>Tumebacillus</taxon>
    </lineage>
</organism>
<comment type="caution">
    <text evidence="5">The sequence shown here is derived from an EMBL/GenBank/DDBJ whole genome shotgun (WGS) entry which is preliminary data.</text>
</comment>